<gene>
    <name evidence="3" type="ORF">HMPREF9193_00874</name>
</gene>
<organism evidence="3 4">
    <name type="scientific">Treponema lecithinolyticum ATCC 700332</name>
    <dbReference type="NCBI Taxonomy" id="1321815"/>
    <lineage>
        <taxon>Bacteria</taxon>
        <taxon>Pseudomonadati</taxon>
        <taxon>Spirochaetota</taxon>
        <taxon>Spirochaetia</taxon>
        <taxon>Spirochaetales</taxon>
        <taxon>Treponemataceae</taxon>
        <taxon>Treponema</taxon>
    </lineage>
</organism>
<feature type="transmembrane region" description="Helical" evidence="1">
    <location>
        <begin position="531"/>
        <end position="555"/>
    </location>
</feature>
<keyword evidence="1" id="KW-0472">Membrane</keyword>
<keyword evidence="1" id="KW-1133">Transmembrane helix</keyword>
<feature type="signal peptide" evidence="2">
    <location>
        <begin position="1"/>
        <end position="20"/>
    </location>
</feature>
<protein>
    <recommendedName>
        <fullName evidence="5">PEGA domain-containing protein</fullName>
    </recommendedName>
</protein>
<keyword evidence="2" id="KW-0732">Signal</keyword>
<feature type="chain" id="PRO_5045075219" description="PEGA domain-containing protein" evidence="2">
    <location>
        <begin position="21"/>
        <end position="573"/>
    </location>
</feature>
<evidence type="ECO:0008006" key="5">
    <source>
        <dbReference type="Google" id="ProtNLM"/>
    </source>
</evidence>
<sequence length="573" mass="61926">MKKSVLILCALLVQSAFLTALDWTVAACAFKTETLQNQTSSSTAVTAEQAAAVALPRLILEKIADAGIRTVPEDELCRREKKEFAVKRRSLYEDLKKAVALRDQAVFVFTDEKKLKANIGAKEKEISAINAKIEKSIKEENDKIASGFVSVPERIVLWKNSSDSLYEVSENGFGLQEPQDIQALISGTLRRTGSYVYACAVLTLYPFAYQAAQVCEIESVDNFEKLAEKLAEKLLPVLKNERQVRIDFDIQPAQAAQTALIRVDGNQLYFNRQHSEADGQTPEQNLSAVLTGGIRHIYAEAEGYQAVAADYNFSGSDTFRIRIRLKRKEAIPVKIYFDSASLFSLYLYGLKALPDEKDANLFTVNGLPVLAELADENGNAKRFLLSEPKRRQSNLSFERGGSAGTNASSASSASSAGANLGSVSSTGADTVAGANLGSASSAGTDTVAGAKTAESAAGNAGANIAEYSVNSAVLSDIGSGIEKKRKIMYNSYAALIVSLPASFILLGKYVDEYNSWARGNNTADDLQKWNVARYAAAGVSIGLGVNFLVQLGIYLHSVNAVLPEQKLPIKHKK</sequence>
<keyword evidence="4" id="KW-1185">Reference proteome</keyword>
<evidence type="ECO:0000256" key="1">
    <source>
        <dbReference type="SAM" id="Phobius"/>
    </source>
</evidence>
<evidence type="ECO:0000256" key="2">
    <source>
        <dbReference type="SAM" id="SignalP"/>
    </source>
</evidence>
<proteinExistence type="predicted"/>
<name>A0ABN0NZS1_TRELE</name>
<keyword evidence="1" id="KW-0812">Transmembrane</keyword>
<evidence type="ECO:0000313" key="3">
    <source>
        <dbReference type="EMBL" id="ERJ93585.1"/>
    </source>
</evidence>
<dbReference type="EMBL" id="AWVH01000024">
    <property type="protein sequence ID" value="ERJ93585.1"/>
    <property type="molecule type" value="Genomic_DNA"/>
</dbReference>
<accession>A0ABN0NZS1</accession>
<evidence type="ECO:0000313" key="4">
    <source>
        <dbReference type="Proteomes" id="UP000016649"/>
    </source>
</evidence>
<dbReference type="RefSeq" id="WP_021687092.1">
    <property type="nucleotide sequence ID" value="NZ_KI260564.1"/>
</dbReference>
<dbReference type="Proteomes" id="UP000016649">
    <property type="component" value="Unassembled WGS sequence"/>
</dbReference>
<reference evidence="3 4" key="1">
    <citation type="submission" date="2013-08" db="EMBL/GenBank/DDBJ databases">
        <authorList>
            <person name="Weinstock G."/>
            <person name="Sodergren E."/>
            <person name="Wylie T."/>
            <person name="Fulton L."/>
            <person name="Fulton R."/>
            <person name="Fronick C."/>
            <person name="O'Laughlin M."/>
            <person name="Godfrey J."/>
            <person name="Miner T."/>
            <person name="Herter B."/>
            <person name="Appelbaum E."/>
            <person name="Cordes M."/>
            <person name="Lek S."/>
            <person name="Wollam A."/>
            <person name="Pepin K.H."/>
            <person name="Palsikar V.B."/>
            <person name="Mitreva M."/>
            <person name="Wilson R.K."/>
        </authorList>
    </citation>
    <scope>NUCLEOTIDE SEQUENCE [LARGE SCALE GENOMIC DNA]</scope>
    <source>
        <strain evidence="3 4">ATCC 700332</strain>
    </source>
</reference>
<feature type="transmembrane region" description="Helical" evidence="1">
    <location>
        <begin position="492"/>
        <end position="510"/>
    </location>
</feature>
<comment type="caution">
    <text evidence="3">The sequence shown here is derived from an EMBL/GenBank/DDBJ whole genome shotgun (WGS) entry which is preliminary data.</text>
</comment>